<dbReference type="EMBL" id="FMSH01000107">
    <property type="protein sequence ID" value="SCU74731.1"/>
    <property type="molecule type" value="Genomic_DNA"/>
</dbReference>
<dbReference type="InterPro" id="IPR033138">
    <property type="entry name" value="Cu_oxidase_CS"/>
</dbReference>
<dbReference type="RefSeq" id="WP_340522428.1">
    <property type="nucleotide sequence ID" value="NZ_FMSH01000107.1"/>
</dbReference>
<dbReference type="AlphaFoldDB" id="A0A1K0IBQ9"/>
<accession>A0A1K0IBQ9</accession>
<dbReference type="InterPro" id="IPR000923">
    <property type="entry name" value="BlueCu_1"/>
</dbReference>
<dbReference type="PANTHER" id="PTHR38439:SF3">
    <property type="entry name" value="COPPER-RESISTANT CUPROPROTEIN COPI"/>
    <property type="match status" value="1"/>
</dbReference>
<dbReference type="InterPro" id="IPR008972">
    <property type="entry name" value="Cupredoxin"/>
</dbReference>
<dbReference type="GO" id="GO:0042597">
    <property type="term" value="C:periplasmic space"/>
    <property type="evidence" value="ECO:0007669"/>
    <property type="project" value="UniProtKB-SubCell"/>
</dbReference>
<organism evidence="7">
    <name type="scientific">Cupriavidus necator</name>
    <name type="common">Alcaligenes eutrophus</name>
    <name type="synonym">Ralstonia eutropha</name>
    <dbReference type="NCBI Taxonomy" id="106590"/>
    <lineage>
        <taxon>Bacteria</taxon>
        <taxon>Pseudomonadati</taxon>
        <taxon>Pseudomonadota</taxon>
        <taxon>Betaproteobacteria</taxon>
        <taxon>Burkholderiales</taxon>
        <taxon>Burkholderiaceae</taxon>
        <taxon>Cupriavidus</taxon>
    </lineage>
</organism>
<dbReference type="GO" id="GO:0009055">
    <property type="term" value="F:electron transfer activity"/>
    <property type="evidence" value="ECO:0007669"/>
    <property type="project" value="InterPro"/>
</dbReference>
<comment type="subcellular location">
    <subcellularLocation>
        <location evidence="1">Periplasm</location>
    </subcellularLocation>
</comment>
<dbReference type="InterPro" id="IPR050845">
    <property type="entry name" value="Cu-binding_ET"/>
</dbReference>
<feature type="signal peptide" evidence="5">
    <location>
        <begin position="1"/>
        <end position="20"/>
    </location>
</feature>
<evidence type="ECO:0000256" key="3">
    <source>
        <dbReference type="ARBA" id="ARBA00022764"/>
    </source>
</evidence>
<gene>
    <name evidence="7" type="primary">copI</name>
    <name evidence="7" type="ORF">CNECB9_1950071</name>
</gene>
<evidence type="ECO:0000256" key="2">
    <source>
        <dbReference type="ARBA" id="ARBA00022723"/>
    </source>
</evidence>
<keyword evidence="3" id="KW-0574">Periplasm</keyword>
<evidence type="ECO:0000256" key="4">
    <source>
        <dbReference type="ARBA" id="ARBA00023008"/>
    </source>
</evidence>
<evidence type="ECO:0000313" key="7">
    <source>
        <dbReference type="EMBL" id="SCU74731.1"/>
    </source>
</evidence>
<keyword evidence="5" id="KW-0732">Signal</keyword>
<protein>
    <submittedName>
        <fullName evidence="7">Putative oxydoreductase</fullName>
    </submittedName>
</protein>
<reference evidence="7" key="1">
    <citation type="submission" date="2016-09" db="EMBL/GenBank/DDBJ databases">
        <authorList>
            <person name="Capua I."/>
            <person name="De Benedictis P."/>
            <person name="Joannis T."/>
            <person name="Lombin L.H."/>
            <person name="Cattoli G."/>
        </authorList>
    </citation>
    <scope>NUCLEOTIDE SEQUENCE</scope>
    <source>
        <strain evidence="7">B9</strain>
    </source>
</reference>
<dbReference type="Gene3D" id="2.60.40.420">
    <property type="entry name" value="Cupredoxins - blue copper proteins"/>
    <property type="match status" value="1"/>
</dbReference>
<keyword evidence="2" id="KW-0479">Metal-binding</keyword>
<dbReference type="Pfam" id="PF00127">
    <property type="entry name" value="Copper-bind"/>
    <property type="match status" value="1"/>
</dbReference>
<dbReference type="GO" id="GO:0005507">
    <property type="term" value="F:copper ion binding"/>
    <property type="evidence" value="ECO:0007669"/>
    <property type="project" value="InterPro"/>
</dbReference>
<dbReference type="PANTHER" id="PTHR38439">
    <property type="entry name" value="AURACYANIN-B"/>
    <property type="match status" value="1"/>
</dbReference>
<sequence>MKTIKQLLLVLGMSPILALAAGSMDSHASHGAAGKSAAGQPGNPAKVRRTIDVAMADTMRFTPASIAVKRGETVRFVVRNVGKVEHEMVIGTASELKQHAQMMRSTTTAKHGGPNQITLAPGQKGALVWQFDGPGTFDFACLVPGHFEAGMVGKVVVK</sequence>
<dbReference type="SUPFAM" id="SSF49503">
    <property type="entry name" value="Cupredoxins"/>
    <property type="match status" value="1"/>
</dbReference>
<evidence type="ECO:0000256" key="1">
    <source>
        <dbReference type="ARBA" id="ARBA00004418"/>
    </source>
</evidence>
<keyword evidence="4" id="KW-0186">Copper</keyword>
<name>A0A1K0IBQ9_CUPNE</name>
<evidence type="ECO:0000256" key="5">
    <source>
        <dbReference type="SAM" id="SignalP"/>
    </source>
</evidence>
<feature type="domain" description="Blue (type 1) copper" evidence="6">
    <location>
        <begin position="53"/>
        <end position="158"/>
    </location>
</feature>
<dbReference type="PROSITE" id="PS00079">
    <property type="entry name" value="MULTICOPPER_OXIDASE1"/>
    <property type="match status" value="1"/>
</dbReference>
<dbReference type="CDD" id="cd04211">
    <property type="entry name" value="Cupredoxin_like_2"/>
    <property type="match status" value="1"/>
</dbReference>
<feature type="chain" id="PRO_5012927535" evidence="5">
    <location>
        <begin position="21"/>
        <end position="158"/>
    </location>
</feature>
<evidence type="ECO:0000259" key="6">
    <source>
        <dbReference type="Pfam" id="PF00127"/>
    </source>
</evidence>
<proteinExistence type="predicted"/>